<accession>A0A0E9WFX0</accession>
<dbReference type="AlphaFoldDB" id="A0A0E9WFX0"/>
<evidence type="ECO:0000313" key="1">
    <source>
        <dbReference type="EMBL" id="JAH89232.1"/>
    </source>
</evidence>
<name>A0A0E9WFX0_ANGAN</name>
<sequence length="67" mass="7803">MLPQPRLHSIDSVLTNELTCWRYQPTVRQSVKAANESPTETHMTRKPQITHVDVQLISYVPDEWTVE</sequence>
<organism evidence="1">
    <name type="scientific">Anguilla anguilla</name>
    <name type="common">European freshwater eel</name>
    <name type="synonym">Muraena anguilla</name>
    <dbReference type="NCBI Taxonomy" id="7936"/>
    <lineage>
        <taxon>Eukaryota</taxon>
        <taxon>Metazoa</taxon>
        <taxon>Chordata</taxon>
        <taxon>Craniata</taxon>
        <taxon>Vertebrata</taxon>
        <taxon>Euteleostomi</taxon>
        <taxon>Actinopterygii</taxon>
        <taxon>Neopterygii</taxon>
        <taxon>Teleostei</taxon>
        <taxon>Anguilliformes</taxon>
        <taxon>Anguillidae</taxon>
        <taxon>Anguilla</taxon>
    </lineage>
</organism>
<proteinExistence type="predicted"/>
<reference evidence="1" key="1">
    <citation type="submission" date="2014-11" db="EMBL/GenBank/DDBJ databases">
        <authorList>
            <person name="Amaro Gonzalez C."/>
        </authorList>
    </citation>
    <scope>NUCLEOTIDE SEQUENCE</scope>
</reference>
<protein>
    <submittedName>
        <fullName evidence="1">Uncharacterized protein</fullName>
    </submittedName>
</protein>
<reference evidence="1" key="2">
    <citation type="journal article" date="2015" name="Fish Shellfish Immunol.">
        <title>Early steps in the European eel (Anguilla anguilla)-Vibrio vulnificus interaction in the gills: Role of the RtxA13 toxin.</title>
        <authorList>
            <person name="Callol A."/>
            <person name="Pajuelo D."/>
            <person name="Ebbesson L."/>
            <person name="Teles M."/>
            <person name="MacKenzie S."/>
            <person name="Amaro C."/>
        </authorList>
    </citation>
    <scope>NUCLEOTIDE SEQUENCE</scope>
</reference>
<dbReference type="EMBL" id="GBXM01019345">
    <property type="protein sequence ID" value="JAH89232.1"/>
    <property type="molecule type" value="Transcribed_RNA"/>
</dbReference>